<dbReference type="PANTHER" id="PTHR42760:SF115">
    <property type="entry name" value="3-OXOACYL-[ACYL-CARRIER-PROTEIN] REDUCTASE FABG"/>
    <property type="match status" value="1"/>
</dbReference>
<comment type="caution">
    <text evidence="4">The sequence shown here is derived from an EMBL/GenBank/DDBJ whole genome shotgun (WGS) entry which is preliminary data.</text>
</comment>
<dbReference type="NCBIfam" id="TIGR04316">
    <property type="entry name" value="dhbA_paeA"/>
    <property type="match status" value="1"/>
</dbReference>
<dbReference type="PROSITE" id="PS00061">
    <property type="entry name" value="ADH_SHORT"/>
    <property type="match status" value="1"/>
</dbReference>
<gene>
    <name evidence="4" type="primary">dhbA</name>
    <name evidence="4" type="ORF">GCM10023095_13450</name>
</gene>
<keyword evidence="5" id="KW-1185">Reference proteome</keyword>
<dbReference type="Gene3D" id="3.40.50.720">
    <property type="entry name" value="NAD(P)-binding Rossmann-like Domain"/>
    <property type="match status" value="1"/>
</dbReference>
<dbReference type="Proteomes" id="UP001501321">
    <property type="component" value="Unassembled WGS sequence"/>
</dbReference>
<proteinExistence type="inferred from homology"/>
<dbReference type="Pfam" id="PF13561">
    <property type="entry name" value="adh_short_C2"/>
    <property type="match status" value="1"/>
</dbReference>
<dbReference type="RefSeq" id="WP_345011325.1">
    <property type="nucleotide sequence ID" value="NZ_BAABFC010000009.1"/>
</dbReference>
<dbReference type="InterPro" id="IPR003560">
    <property type="entry name" value="DHB_DH"/>
</dbReference>
<dbReference type="PRINTS" id="PR00080">
    <property type="entry name" value="SDRFAMILY"/>
</dbReference>
<dbReference type="SUPFAM" id="SSF51735">
    <property type="entry name" value="NAD(P)-binding Rossmann-fold domains"/>
    <property type="match status" value="1"/>
</dbReference>
<keyword evidence="2" id="KW-0560">Oxidoreductase</keyword>
<dbReference type="InterPro" id="IPR002347">
    <property type="entry name" value="SDR_fam"/>
</dbReference>
<evidence type="ECO:0000256" key="1">
    <source>
        <dbReference type="ARBA" id="ARBA00006484"/>
    </source>
</evidence>
<dbReference type="EC" id="1.3.1.28" evidence="3"/>
<dbReference type="PANTHER" id="PTHR42760">
    <property type="entry name" value="SHORT-CHAIN DEHYDROGENASES/REDUCTASES FAMILY MEMBER"/>
    <property type="match status" value="1"/>
</dbReference>
<name>A0ABP8Q6X7_9GAMM</name>
<dbReference type="InterPro" id="IPR036291">
    <property type="entry name" value="NAD(P)-bd_dom_sf"/>
</dbReference>
<dbReference type="EMBL" id="BAABFC010000009">
    <property type="protein sequence ID" value="GAA4497222.1"/>
    <property type="molecule type" value="Genomic_DNA"/>
</dbReference>
<evidence type="ECO:0000313" key="5">
    <source>
        <dbReference type="Proteomes" id="UP001501321"/>
    </source>
</evidence>
<evidence type="ECO:0000256" key="2">
    <source>
        <dbReference type="ARBA" id="ARBA00023002"/>
    </source>
</evidence>
<evidence type="ECO:0000313" key="4">
    <source>
        <dbReference type="EMBL" id="GAA4497222.1"/>
    </source>
</evidence>
<dbReference type="InterPro" id="IPR020904">
    <property type="entry name" value="Sc_DH/Rdtase_CS"/>
</dbReference>
<accession>A0ABP8Q6X7</accession>
<reference evidence="5" key="1">
    <citation type="journal article" date="2019" name="Int. J. Syst. Evol. Microbiol.">
        <title>The Global Catalogue of Microorganisms (GCM) 10K type strain sequencing project: providing services to taxonomists for standard genome sequencing and annotation.</title>
        <authorList>
            <consortium name="The Broad Institute Genomics Platform"/>
            <consortium name="The Broad Institute Genome Sequencing Center for Infectious Disease"/>
            <person name="Wu L."/>
            <person name="Ma J."/>
        </authorList>
    </citation>
    <scope>NUCLEOTIDE SEQUENCE [LARGE SCALE GENOMIC DNA]</scope>
    <source>
        <strain evidence="5">JCM 32226</strain>
    </source>
</reference>
<organism evidence="4 5">
    <name type="scientific">Pseudaeromonas paramecii</name>
    <dbReference type="NCBI Taxonomy" id="2138166"/>
    <lineage>
        <taxon>Bacteria</taxon>
        <taxon>Pseudomonadati</taxon>
        <taxon>Pseudomonadota</taxon>
        <taxon>Gammaproteobacteria</taxon>
        <taxon>Aeromonadales</taxon>
        <taxon>Aeromonadaceae</taxon>
        <taxon>Pseudaeromonas</taxon>
    </lineage>
</organism>
<sequence>MNRWQWRGERVLVTGGAQGIGEAVVTALLAEGRQVMVWDRDKSALDGLSERHAGAGLQVAEVDMAQWPELAPRVAELEACWGPIDYLVNVAGVLAMAPALSLTPEQWLHSFAVNTHGPFFHSQAVGGRMAARGGGAIVTVGSNAGRTPRVQMAAYGASKAATLSWMRTLGLELAGQGVRCNLVSPGSTDTRMQRQLWQDESGPARVIEGSLADYRLGIPLGRLCQPAQVADAVLFLLSEQAAQITLHDLRVDGGATLDQ</sequence>
<dbReference type="PRINTS" id="PR01397">
    <property type="entry name" value="DHBDHDRGNASE"/>
</dbReference>
<protein>
    <recommendedName>
        <fullName evidence="3">2,3-dihydro-2,3-dihydroxybenzoate dehydrogenase</fullName>
        <ecNumber evidence="3">1.3.1.28</ecNumber>
    </recommendedName>
</protein>
<evidence type="ECO:0000256" key="3">
    <source>
        <dbReference type="NCBIfam" id="TIGR04316"/>
    </source>
</evidence>
<comment type="similarity">
    <text evidence="1">Belongs to the short-chain dehydrogenases/reductases (SDR) family.</text>
</comment>